<evidence type="ECO:0000313" key="1">
    <source>
        <dbReference type="EMBL" id="CAL8073679.1"/>
    </source>
</evidence>
<dbReference type="Gene3D" id="2.60.40.640">
    <property type="match status" value="2"/>
</dbReference>
<dbReference type="Proteomes" id="UP001642540">
    <property type="component" value="Unassembled WGS sequence"/>
</dbReference>
<accession>A0ABP1PQN4</accession>
<name>A0ABP1PQN4_9HEXA</name>
<organism evidence="1 2">
    <name type="scientific">Orchesella dallaii</name>
    <dbReference type="NCBI Taxonomy" id="48710"/>
    <lineage>
        <taxon>Eukaryota</taxon>
        <taxon>Metazoa</taxon>
        <taxon>Ecdysozoa</taxon>
        <taxon>Arthropoda</taxon>
        <taxon>Hexapoda</taxon>
        <taxon>Collembola</taxon>
        <taxon>Entomobryomorpha</taxon>
        <taxon>Entomobryoidea</taxon>
        <taxon>Orchesellidae</taxon>
        <taxon>Orchesellinae</taxon>
        <taxon>Orchesella</taxon>
    </lineage>
</organism>
<evidence type="ECO:0000313" key="2">
    <source>
        <dbReference type="Proteomes" id="UP001642540"/>
    </source>
</evidence>
<sequence>MRLEKWPMINRPLQLDKGNNGRGQRKVRSFWSNGFSGSIILQDRTLRPGRKLQGKVVIHSKALVTFSGLRVQLDAQCTLFLEKNGELVTKRFSIMQTDMMTNNAQNLNSNNARRNNAIGSSIHCDAVESLANSKEIYALIPDINSVVDATTFPFSLEIPGERNFPAPFNSTVGSLVFKISAHLCSQDLRFVSIAEETLDFKGYCNLSNNIGETNKPIFMDRPLPLQQNHRGSNGHVIEGIGATFQVESSGFLPEEAVHFTLKIQNPKRESLHMRVFIAQKISYSIAENCWKKITSTVVRCERVEVNIVGDGSVVWKGALIIPKGLVPSFLHTNSANCHPGYSVLYSIQFKVEGMDHDWLLKGSAPLHIGTCRNGYTGRLVTG</sequence>
<dbReference type="PANTHER" id="PTHR11188">
    <property type="entry name" value="ARRESTIN DOMAIN CONTAINING PROTEIN"/>
    <property type="match status" value="1"/>
</dbReference>
<dbReference type="EMBL" id="CAXLJM020000007">
    <property type="protein sequence ID" value="CAL8073679.1"/>
    <property type="molecule type" value="Genomic_DNA"/>
</dbReference>
<dbReference type="InterPro" id="IPR050357">
    <property type="entry name" value="Arrestin_domain-protein"/>
</dbReference>
<protein>
    <submittedName>
        <fullName evidence="1">Uncharacterized protein</fullName>
    </submittedName>
</protein>
<gene>
    <name evidence="1" type="ORF">ODALV1_LOCUS2671</name>
</gene>
<comment type="caution">
    <text evidence="1">The sequence shown here is derived from an EMBL/GenBank/DDBJ whole genome shotgun (WGS) entry which is preliminary data.</text>
</comment>
<dbReference type="InterPro" id="IPR014752">
    <property type="entry name" value="Arrestin-like_C"/>
</dbReference>
<proteinExistence type="predicted"/>
<reference evidence="1 2" key="1">
    <citation type="submission" date="2024-08" db="EMBL/GenBank/DDBJ databases">
        <authorList>
            <person name="Cucini C."/>
            <person name="Frati F."/>
        </authorList>
    </citation>
    <scope>NUCLEOTIDE SEQUENCE [LARGE SCALE GENOMIC DNA]</scope>
</reference>
<dbReference type="PANTHER" id="PTHR11188:SF17">
    <property type="entry name" value="FI21816P1"/>
    <property type="match status" value="1"/>
</dbReference>
<keyword evidence="2" id="KW-1185">Reference proteome</keyword>